<keyword evidence="1" id="KW-0175">Coiled coil</keyword>
<evidence type="ECO:0000313" key="3">
    <source>
        <dbReference type="EnsemblMetazoa" id="Aqu2.1.17286_001"/>
    </source>
</evidence>
<name>A0A1X7TQW0_AMPQE</name>
<feature type="domain" description="Death" evidence="2">
    <location>
        <begin position="33"/>
        <end position="110"/>
    </location>
</feature>
<dbReference type="EnsemblMetazoa" id="Aqu2.1.17286_001">
    <property type="protein sequence ID" value="Aqu2.1.17286_001"/>
    <property type="gene ID" value="Aqu2.1.17286"/>
</dbReference>
<proteinExistence type="predicted"/>
<evidence type="ECO:0000259" key="2">
    <source>
        <dbReference type="PROSITE" id="PS50017"/>
    </source>
</evidence>
<reference evidence="3" key="1">
    <citation type="submission" date="2017-05" db="UniProtKB">
        <authorList>
            <consortium name="EnsemblMetazoa"/>
        </authorList>
    </citation>
    <scope>IDENTIFICATION</scope>
</reference>
<evidence type="ECO:0000256" key="1">
    <source>
        <dbReference type="SAM" id="Coils"/>
    </source>
</evidence>
<feature type="coiled-coil region" evidence="1">
    <location>
        <begin position="481"/>
        <end position="571"/>
    </location>
</feature>
<protein>
    <recommendedName>
        <fullName evidence="2">Death domain-containing protein</fullName>
    </recommendedName>
</protein>
<dbReference type="Gene3D" id="1.10.533.10">
    <property type="entry name" value="Death Domain, Fas"/>
    <property type="match status" value="1"/>
</dbReference>
<organism evidence="3">
    <name type="scientific">Amphimedon queenslandica</name>
    <name type="common">Sponge</name>
    <dbReference type="NCBI Taxonomy" id="400682"/>
    <lineage>
        <taxon>Eukaryota</taxon>
        <taxon>Metazoa</taxon>
        <taxon>Porifera</taxon>
        <taxon>Demospongiae</taxon>
        <taxon>Heteroscleromorpha</taxon>
        <taxon>Haplosclerida</taxon>
        <taxon>Niphatidae</taxon>
        <taxon>Amphimedon</taxon>
    </lineage>
</organism>
<dbReference type="OrthoDB" id="676979at2759"/>
<dbReference type="InterPro" id="IPR011029">
    <property type="entry name" value="DEATH-like_dom_sf"/>
</dbReference>
<dbReference type="PROSITE" id="PS50017">
    <property type="entry name" value="DEATH_DOMAIN"/>
    <property type="match status" value="1"/>
</dbReference>
<dbReference type="CDD" id="cd01670">
    <property type="entry name" value="Death"/>
    <property type="match status" value="1"/>
</dbReference>
<dbReference type="GO" id="GO:0007165">
    <property type="term" value="P:signal transduction"/>
    <property type="evidence" value="ECO:0007669"/>
    <property type="project" value="InterPro"/>
</dbReference>
<sequence length="1076" mass="121948">MAAKTSTITESQTLDIDDLAELLDLLKRHGYSGTSYYDLGLFLGLITRTLDVISKNHSGDVSAGLRECLKAWLQQADNVKEKGVPSYYSLIQALRKLGENAVADGIDRQKHPACAIFTAQCESNECIVDVLPRLVMFLGMEKIISEMLVPTTGEGPVLLEAIKRSICFDYHNLEKFATVLMRLNAQSVTSIAHSLLKDYRKAFPDDYFTIVSKENINISLPLKLTPEFTKIRTMFTDLIDDVAQAINNSVTYENLKRYVGRNKDLRPHLAHCKNTDEIIELIGDECSLINVGLLEGIVEKYEVKEAESSIQKYKNEIETFHKEGRPLRQFLDQYLAPASPLQCETATILVRKEVKDYELRDINVLMIVAFETLAPNVRVHVIKEGNSFTITCSFLVLLSESLIATALDNIDSLIERGVKKLTIGYSTVYDHDKLFQHEEAATSKKYIMNSEMKQQLYASVYSSQGTMEQLLISRTIQLLNSEEELASVQQLKEKNEKLEAKVKVSSGMKWEVDQLRTREKENVEELKMLQEKISMQGVEILEKKDQQKQLQKSLEEKEKEMKAELQKIDGLFYSFLQEKDTELQEVIQMQLVNDTQHLQVAVLEENEAYKSIAKRIGKDMLPTLRMYYGQVLYEVKRPGLEWLMRIIFDKTLSRVKSYINDKFNSAELGDSFSFTFNDADGYIELCFNETVPKGWSIRPHKTPVIASRYDIEEYGSMSPPQFPECLVTITATTDEGIVKELNYPVTMRGVMSNIEKINIVLTRDSRGPQPTLEPLEDSAMSPEYITMKEMLTDLVDLFAGNAPIILQLNNHLFSSGLIPKEVYVTVVTIGLTPYDRANKIFSSVLATLECHPNPNSAFSSLITSLKKVGLNNMPYQLLEKLKMKGGHVDPNLEQQPSGEVATNIGHLSSRFASLDFQLRGEFEELVEKGKVKLQDVARRAAIYLGIQVSSLKYGDVDELFDSLQPHYDFFNCGVLKHLTDTYLSENAQIELTQYIDSVDKFSESSQLKHIRSIIKEKLSSLLAAASPTTSNQTKPVVIKLNDRWDQMTLTKFKRVIQYQCGDEVADIFTIVGIDFG</sequence>
<accession>A0A1X7TQW0</accession>
<dbReference type="InterPro" id="IPR000488">
    <property type="entry name" value="Death_dom"/>
</dbReference>
<dbReference type="InParanoid" id="A0A1X7TQW0"/>
<dbReference type="AlphaFoldDB" id="A0A1X7TQW0"/>